<keyword evidence="6" id="KW-0675">Receptor</keyword>
<dbReference type="InterPro" id="IPR052192">
    <property type="entry name" value="Insect_Ionotropic_Sensory_Rcpt"/>
</dbReference>
<evidence type="ECO:0000313" key="10">
    <source>
        <dbReference type="Proteomes" id="UP000075883"/>
    </source>
</evidence>
<evidence type="ECO:0008006" key="11">
    <source>
        <dbReference type="Google" id="ProtNLM"/>
    </source>
</evidence>
<evidence type="ECO:0000256" key="7">
    <source>
        <dbReference type="ARBA" id="ARBA00023180"/>
    </source>
</evidence>
<dbReference type="Proteomes" id="UP000075883">
    <property type="component" value="Unassembled WGS sequence"/>
</dbReference>
<feature type="transmembrane region" description="Helical" evidence="8">
    <location>
        <begin position="294"/>
        <end position="312"/>
    </location>
</feature>
<evidence type="ECO:0000256" key="3">
    <source>
        <dbReference type="ARBA" id="ARBA00022692"/>
    </source>
</evidence>
<evidence type="ECO:0000256" key="6">
    <source>
        <dbReference type="ARBA" id="ARBA00023170"/>
    </source>
</evidence>
<dbReference type="STRING" id="139723.A0A182LZD9"/>
<keyword evidence="10" id="KW-1185">Reference proteome</keyword>
<evidence type="ECO:0000256" key="4">
    <source>
        <dbReference type="ARBA" id="ARBA00022989"/>
    </source>
</evidence>
<keyword evidence="2" id="KW-1003">Cell membrane</keyword>
<dbReference type="EMBL" id="AXCM01007370">
    <property type="status" value="NOT_ANNOTATED_CDS"/>
    <property type="molecule type" value="Genomic_DNA"/>
</dbReference>
<keyword evidence="3 8" id="KW-0812">Transmembrane</keyword>
<reference evidence="10" key="1">
    <citation type="submission" date="2013-09" db="EMBL/GenBank/DDBJ databases">
        <title>The Genome Sequence of Anopheles culicifacies species A.</title>
        <authorList>
            <consortium name="The Broad Institute Genomics Platform"/>
            <person name="Neafsey D.E."/>
            <person name="Besansky N."/>
            <person name="Howell P."/>
            <person name="Walton C."/>
            <person name="Young S.K."/>
            <person name="Zeng Q."/>
            <person name="Gargeya S."/>
            <person name="Fitzgerald M."/>
            <person name="Haas B."/>
            <person name="Abouelleil A."/>
            <person name="Allen A.W."/>
            <person name="Alvarado L."/>
            <person name="Arachchi H.M."/>
            <person name="Berlin A.M."/>
            <person name="Chapman S.B."/>
            <person name="Gainer-Dewar J."/>
            <person name="Goldberg J."/>
            <person name="Griggs A."/>
            <person name="Gujja S."/>
            <person name="Hansen M."/>
            <person name="Howarth C."/>
            <person name="Imamovic A."/>
            <person name="Ireland A."/>
            <person name="Larimer J."/>
            <person name="McCowan C."/>
            <person name="Murphy C."/>
            <person name="Pearson M."/>
            <person name="Poon T.W."/>
            <person name="Priest M."/>
            <person name="Roberts A."/>
            <person name="Saif S."/>
            <person name="Shea T."/>
            <person name="Sisk P."/>
            <person name="Sykes S."/>
            <person name="Wortman J."/>
            <person name="Nusbaum C."/>
            <person name="Birren B."/>
        </authorList>
    </citation>
    <scope>NUCLEOTIDE SEQUENCE [LARGE SCALE GENOMIC DNA]</scope>
    <source>
        <strain evidence="10">A-37</strain>
    </source>
</reference>
<organism evidence="9 10">
    <name type="scientific">Anopheles culicifacies</name>
    <dbReference type="NCBI Taxonomy" id="139723"/>
    <lineage>
        <taxon>Eukaryota</taxon>
        <taxon>Metazoa</taxon>
        <taxon>Ecdysozoa</taxon>
        <taxon>Arthropoda</taxon>
        <taxon>Hexapoda</taxon>
        <taxon>Insecta</taxon>
        <taxon>Pterygota</taxon>
        <taxon>Neoptera</taxon>
        <taxon>Endopterygota</taxon>
        <taxon>Diptera</taxon>
        <taxon>Nematocera</taxon>
        <taxon>Culicoidea</taxon>
        <taxon>Culicidae</taxon>
        <taxon>Anophelinae</taxon>
        <taxon>Anopheles</taxon>
        <taxon>culicifacies species complex</taxon>
    </lineage>
</organism>
<dbReference type="VEuPathDB" id="VectorBase:ACUA005641"/>
<evidence type="ECO:0000256" key="1">
    <source>
        <dbReference type="ARBA" id="ARBA00004651"/>
    </source>
</evidence>
<evidence type="ECO:0000313" key="9">
    <source>
        <dbReference type="EnsemblMetazoa" id="ACUA005641-PA"/>
    </source>
</evidence>
<dbReference type="AlphaFoldDB" id="A0A182LZD9"/>
<feature type="transmembrane region" description="Helical" evidence="8">
    <location>
        <begin position="333"/>
        <end position="351"/>
    </location>
</feature>
<reference evidence="9" key="2">
    <citation type="submission" date="2020-05" db="UniProtKB">
        <authorList>
            <consortium name="EnsemblMetazoa"/>
        </authorList>
    </citation>
    <scope>IDENTIFICATION</scope>
    <source>
        <strain evidence="9">A-37</strain>
    </source>
</reference>
<dbReference type="GO" id="GO:0005886">
    <property type="term" value="C:plasma membrane"/>
    <property type="evidence" value="ECO:0007669"/>
    <property type="project" value="UniProtKB-SubCell"/>
</dbReference>
<feature type="transmembrane region" description="Helical" evidence="8">
    <location>
        <begin position="518"/>
        <end position="539"/>
    </location>
</feature>
<accession>A0A182LZD9</accession>
<dbReference type="PANTHER" id="PTHR42643:SF30">
    <property type="entry name" value="IONOTROPIC RECEPTOR 40A-RELATED"/>
    <property type="match status" value="1"/>
</dbReference>
<keyword evidence="5 8" id="KW-0472">Membrane</keyword>
<dbReference type="PANTHER" id="PTHR42643">
    <property type="entry name" value="IONOTROPIC RECEPTOR 20A-RELATED"/>
    <property type="match status" value="1"/>
</dbReference>
<evidence type="ECO:0000256" key="2">
    <source>
        <dbReference type="ARBA" id="ARBA00022475"/>
    </source>
</evidence>
<keyword evidence="7" id="KW-0325">Glycoprotein</keyword>
<comment type="subcellular location">
    <subcellularLocation>
        <location evidence="1">Cell membrane</location>
        <topology evidence="1">Multi-pass membrane protein</topology>
    </subcellularLocation>
</comment>
<evidence type="ECO:0000256" key="5">
    <source>
        <dbReference type="ARBA" id="ARBA00023136"/>
    </source>
</evidence>
<dbReference type="EnsemblMetazoa" id="ACUA005641-RA">
    <property type="protein sequence ID" value="ACUA005641-PA"/>
    <property type="gene ID" value="ACUA005641"/>
</dbReference>
<protein>
    <recommendedName>
        <fullName evidence="11">Ionotropic glutamate receptor C-terminal domain-containing protein</fullName>
    </recommendedName>
</protein>
<sequence length="569" mass="65224">MVPPPPDSPGPESILHFIDECFAHSSRTLYIVGLEKLANYQWYVTLPYPKVILQSGLSIGTPDESCLLIMYVDCSSQTAMFTELETMMRGFTRIIRNGKYIVLVDDIYLSNGNIPIAISLGSFFATYNVVYWAVTGINRAEELQYTLFFASNVYYMNGPLTHGPVFEWNRGLLRNTTFEIHGQAIHAFPYTHHTGGGKFRGIDISIFKIVMERIGCLLQVHIIERTADIDNDVAHIMNRLHQMTMDVMVTRRNVHVGTLPVVYIADYTYYCLVAPRSTQVDLTRSLLRPFSSDVWWFIIVCTVVINVMKEVLKYDTQLGILMRQASFEGPIRSFYRISFTVICFVLIEAYLTKVTSFFLTYRFLPDARTLDEFFATDTPIRLEEGSNNFLSIVEPRIRDLIVARGINSTECEEFSSECAHLDSFARASYMISENIGVDADSGRKRSYIVPEMIASYNYLSYCFARGSTLTDLVAVYLQRMYETGLMRLYHRQYEQYLLPNKYVHVVSESSLEFDHLTSVWICVSVGWGISVVVFLLELVQSWLVRTVRKGRQFQNGPAKRAWNTQKSKA</sequence>
<proteinExistence type="predicted"/>
<evidence type="ECO:0000256" key="8">
    <source>
        <dbReference type="SAM" id="Phobius"/>
    </source>
</evidence>
<keyword evidence="4 8" id="KW-1133">Transmembrane helix</keyword>
<name>A0A182LZD9_9DIPT</name>